<evidence type="ECO:0000313" key="3">
    <source>
        <dbReference type="Proteomes" id="UP000324800"/>
    </source>
</evidence>
<dbReference type="Proteomes" id="UP000324800">
    <property type="component" value="Unassembled WGS sequence"/>
</dbReference>
<sequence>MDTNGFEDVMSVVASKAQRMAVFYWDTQRLEHLRAEFADAFPLEKPLDVIAEKILMRQVSFDQCNRDKKLSNVYWDLSEDLGVIALKTMEFYSTLEEVREIDTLVLQKRAVPGQQEKSGIQGIIIISLQTLIVPEVGLGVEADLDPEIETKRDLMSATRIVDIVREEKDLMMAISEIEKGKGRNEFDSLRVNLSPKSTKVVPLRSPSAVTFQDQVAEMQVLQAKERAQIPLGGCIRAYASAWDSLSPPFNLIYILDLSLVDSPPHGRRIPAAYVNSIQELQATYNIIQEELHNNVIIKVHPWEVNPNAPHFKMEDARTWRNPIFPGAFMVTIDLKHAYLHVPDSEEASKWLCFEQRNQTFKQMTLCFGLSTVSYSFIKLKRRVLATLRPHFTIMAYLNDVGTIAHSIKKVEDSVRQTLKQFLLLVLKVEFNKSKLQPSHKAEYLGCLWDYEAMSMEPIFKRIIKGWKLVRERLKYARRSVQAIAFTPAKLIGVLQSMVLCMSLTLVSQQDNSRETFSNSDYSRLENFVSIGGASMFKQMKSKTSLNKSRLSGRTGNVSIKCLSSIWPPISLENSRTRSVEDLFQYIPVSQNTMVYIQQAFSDSTWSKSGEESKTDETDEPTRYSSLRLHEAINSSLKMKDYVVDPTHPSNPS</sequence>
<evidence type="ECO:0000313" key="2">
    <source>
        <dbReference type="EMBL" id="KAA6376935.1"/>
    </source>
</evidence>
<dbReference type="AlphaFoldDB" id="A0A5J4V4F1"/>
<feature type="region of interest" description="Disordered" evidence="1">
    <location>
        <begin position="606"/>
        <end position="626"/>
    </location>
</feature>
<dbReference type="Gene3D" id="3.10.10.10">
    <property type="entry name" value="HIV Type 1 Reverse Transcriptase, subunit A, domain 1"/>
    <property type="match status" value="1"/>
</dbReference>
<proteinExistence type="predicted"/>
<organism evidence="2 3">
    <name type="scientific">Streblomastix strix</name>
    <dbReference type="NCBI Taxonomy" id="222440"/>
    <lineage>
        <taxon>Eukaryota</taxon>
        <taxon>Metamonada</taxon>
        <taxon>Preaxostyla</taxon>
        <taxon>Oxymonadida</taxon>
        <taxon>Streblomastigidae</taxon>
        <taxon>Streblomastix</taxon>
    </lineage>
</organism>
<gene>
    <name evidence="2" type="ORF">EZS28_027539</name>
</gene>
<dbReference type="PANTHER" id="PTHR33050">
    <property type="entry name" value="REVERSE TRANSCRIPTASE DOMAIN-CONTAINING PROTEIN"/>
    <property type="match status" value="1"/>
</dbReference>
<protein>
    <recommendedName>
        <fullName evidence="4">Reverse transcriptase domain-containing protein</fullName>
    </recommendedName>
</protein>
<name>A0A5J4V4F1_9EUKA</name>
<dbReference type="PANTHER" id="PTHR33050:SF7">
    <property type="entry name" value="RIBONUCLEASE H"/>
    <property type="match status" value="1"/>
</dbReference>
<dbReference type="SUPFAM" id="SSF56672">
    <property type="entry name" value="DNA/RNA polymerases"/>
    <property type="match status" value="1"/>
</dbReference>
<dbReference type="InterPro" id="IPR052055">
    <property type="entry name" value="Hepadnavirus_pol/RT"/>
</dbReference>
<dbReference type="InterPro" id="IPR043502">
    <property type="entry name" value="DNA/RNA_pol_sf"/>
</dbReference>
<comment type="caution">
    <text evidence="2">The sequence shown here is derived from an EMBL/GenBank/DDBJ whole genome shotgun (WGS) entry which is preliminary data.</text>
</comment>
<feature type="compositionally biased region" description="Basic and acidic residues" evidence="1">
    <location>
        <begin position="608"/>
        <end position="621"/>
    </location>
</feature>
<evidence type="ECO:0000256" key="1">
    <source>
        <dbReference type="SAM" id="MobiDB-lite"/>
    </source>
</evidence>
<dbReference type="EMBL" id="SNRW01010173">
    <property type="protein sequence ID" value="KAA6376935.1"/>
    <property type="molecule type" value="Genomic_DNA"/>
</dbReference>
<accession>A0A5J4V4F1</accession>
<reference evidence="2 3" key="1">
    <citation type="submission" date="2019-03" db="EMBL/GenBank/DDBJ databases">
        <title>Single cell metagenomics reveals metabolic interactions within the superorganism composed of flagellate Streblomastix strix and complex community of Bacteroidetes bacteria on its surface.</title>
        <authorList>
            <person name="Treitli S.C."/>
            <person name="Kolisko M."/>
            <person name="Husnik F."/>
            <person name="Keeling P."/>
            <person name="Hampl V."/>
        </authorList>
    </citation>
    <scope>NUCLEOTIDE SEQUENCE [LARGE SCALE GENOMIC DNA]</scope>
    <source>
        <strain evidence="2">ST1C</strain>
    </source>
</reference>
<dbReference type="Gene3D" id="3.30.70.270">
    <property type="match status" value="1"/>
</dbReference>
<dbReference type="InterPro" id="IPR043128">
    <property type="entry name" value="Rev_trsase/Diguanyl_cyclase"/>
</dbReference>
<evidence type="ECO:0008006" key="4">
    <source>
        <dbReference type="Google" id="ProtNLM"/>
    </source>
</evidence>
<dbReference type="OrthoDB" id="2897838at2759"/>